<organism evidence="2 3">
    <name type="scientific">Neobacillus vireti LMG 21834</name>
    <dbReference type="NCBI Taxonomy" id="1131730"/>
    <lineage>
        <taxon>Bacteria</taxon>
        <taxon>Bacillati</taxon>
        <taxon>Bacillota</taxon>
        <taxon>Bacilli</taxon>
        <taxon>Bacillales</taxon>
        <taxon>Bacillaceae</taxon>
        <taxon>Neobacillus</taxon>
    </lineage>
</organism>
<dbReference type="EMBL" id="ALAN01000141">
    <property type="protein sequence ID" value="ETI66412.1"/>
    <property type="molecule type" value="Genomic_DNA"/>
</dbReference>
<dbReference type="AlphaFoldDB" id="A0AB94IH19"/>
<feature type="transmembrane region" description="Helical" evidence="1">
    <location>
        <begin position="36"/>
        <end position="56"/>
    </location>
</feature>
<keyword evidence="3" id="KW-1185">Reference proteome</keyword>
<sequence length="67" mass="7663">ALAPRRLTARPAESEAPGTEINILFNLAKRKKENNIVWYYACVAIHISLLKAFFITKGSKRFQQSRD</sequence>
<evidence type="ECO:0000313" key="3">
    <source>
        <dbReference type="Proteomes" id="UP000018877"/>
    </source>
</evidence>
<reference evidence="2 3" key="1">
    <citation type="journal article" date="2014" name="Environ. Microbiol.">
        <title>The nitrate-ammonifying and nosZ-carrying bacterium Bacillus vireti is a potent source and sink for nitric and nitrous oxide under high nitrate conditions.</title>
        <authorList>
            <person name="Mania D."/>
            <person name="Heylen K."/>
            <person name="van Spanning R.J."/>
            <person name="Frostegard A."/>
        </authorList>
    </citation>
    <scope>NUCLEOTIDE SEQUENCE [LARGE SCALE GENOMIC DNA]</scope>
    <source>
        <strain evidence="2 3">LMG 21834</strain>
    </source>
</reference>
<keyword evidence="1" id="KW-0472">Membrane</keyword>
<proteinExistence type="predicted"/>
<keyword evidence="1" id="KW-0812">Transmembrane</keyword>
<dbReference type="Proteomes" id="UP000018877">
    <property type="component" value="Unassembled WGS sequence"/>
</dbReference>
<feature type="non-terminal residue" evidence="2">
    <location>
        <position position="1"/>
    </location>
</feature>
<comment type="caution">
    <text evidence="2">The sequence shown here is derived from an EMBL/GenBank/DDBJ whole genome shotgun (WGS) entry which is preliminary data.</text>
</comment>
<accession>A0AB94IH19</accession>
<gene>
    <name evidence="2" type="ORF">BAVI_22713</name>
</gene>
<evidence type="ECO:0000313" key="2">
    <source>
        <dbReference type="EMBL" id="ETI66412.1"/>
    </source>
</evidence>
<protein>
    <submittedName>
        <fullName evidence="2">Uncharacterized protein</fullName>
    </submittedName>
</protein>
<evidence type="ECO:0000256" key="1">
    <source>
        <dbReference type="SAM" id="Phobius"/>
    </source>
</evidence>
<name>A0AB94IH19_9BACI</name>
<keyword evidence="1" id="KW-1133">Transmembrane helix</keyword>